<reference evidence="1" key="1">
    <citation type="submission" date="2020-12" db="EMBL/GenBank/DDBJ databases">
        <title>Enhanced detection system for hospital associated transmission using whole genome sequencing surveillance.</title>
        <authorList>
            <person name="Harrison L.H."/>
            <person name="Van Tyne D."/>
            <person name="Marsh J.W."/>
            <person name="Griffith M.P."/>
            <person name="Snyder D.J."/>
            <person name="Cooper V.S."/>
            <person name="Mustapha M."/>
        </authorList>
    </citation>
    <scope>NUCLEOTIDE SEQUENCE</scope>
    <source>
        <strain evidence="1">PSB00042</strain>
    </source>
</reference>
<accession>A0A8I1JJS9</accession>
<dbReference type="RefSeq" id="WP_198746323.1">
    <property type="nucleotide sequence ID" value="NZ_JAEHTE010000001.1"/>
</dbReference>
<proteinExistence type="predicted"/>
<evidence type="ECO:0000313" key="1">
    <source>
        <dbReference type="EMBL" id="MBI6882715.1"/>
    </source>
</evidence>
<evidence type="ECO:0000313" key="2">
    <source>
        <dbReference type="Proteomes" id="UP000637061"/>
    </source>
</evidence>
<gene>
    <name evidence="1" type="ORF">JEU22_02220</name>
</gene>
<sequence length="85" mass="9654">MHSMQATKGKIKAYLEVWYINEAGLDVHVASLQICQSYRQEEIDEKIRAFEEKGIEALSQATRGYIEALITSQYDPTFKVKTIAG</sequence>
<organism evidence="1 2">
    <name type="scientific">Pseudomonas putida</name>
    <name type="common">Arthrobacter siderocapsulatus</name>
    <dbReference type="NCBI Taxonomy" id="303"/>
    <lineage>
        <taxon>Bacteria</taxon>
        <taxon>Pseudomonadati</taxon>
        <taxon>Pseudomonadota</taxon>
        <taxon>Gammaproteobacteria</taxon>
        <taxon>Pseudomonadales</taxon>
        <taxon>Pseudomonadaceae</taxon>
        <taxon>Pseudomonas</taxon>
    </lineage>
</organism>
<dbReference type="EMBL" id="JAEHTE010000001">
    <property type="protein sequence ID" value="MBI6882715.1"/>
    <property type="molecule type" value="Genomic_DNA"/>
</dbReference>
<name>A0A8I1JJS9_PSEPU</name>
<protein>
    <submittedName>
        <fullName evidence="1">Uncharacterized protein</fullName>
    </submittedName>
</protein>
<dbReference type="Proteomes" id="UP000637061">
    <property type="component" value="Unassembled WGS sequence"/>
</dbReference>
<comment type="caution">
    <text evidence="1">The sequence shown here is derived from an EMBL/GenBank/DDBJ whole genome shotgun (WGS) entry which is preliminary data.</text>
</comment>
<dbReference type="AlphaFoldDB" id="A0A8I1JJS9"/>